<evidence type="ECO:0000313" key="5">
    <source>
        <dbReference type="Proteomes" id="UP001196413"/>
    </source>
</evidence>
<dbReference type="PANTHER" id="PTHR12280:SF20">
    <property type="entry name" value="4'-PHOSPHOPANTETHEINE PHOSPHATASE"/>
    <property type="match status" value="1"/>
</dbReference>
<dbReference type="GO" id="GO:0015937">
    <property type="term" value="P:coenzyme A biosynthetic process"/>
    <property type="evidence" value="ECO:0007669"/>
    <property type="project" value="UniProtKB-KW"/>
</dbReference>
<dbReference type="PANTHER" id="PTHR12280">
    <property type="entry name" value="PANTOTHENATE KINASE"/>
    <property type="match status" value="1"/>
</dbReference>
<name>A0AAD5WDV5_PARTN</name>
<keyword evidence="2" id="KW-0067">ATP-binding</keyword>
<keyword evidence="3" id="KW-0173">Coenzyme A biosynthesis</keyword>
<dbReference type="GO" id="GO:0005829">
    <property type="term" value="C:cytosol"/>
    <property type="evidence" value="ECO:0007669"/>
    <property type="project" value="TreeGrafter"/>
</dbReference>
<evidence type="ECO:0000313" key="4">
    <source>
        <dbReference type="EMBL" id="KAJ1366607.1"/>
    </source>
</evidence>
<organism evidence="4 5">
    <name type="scientific">Parelaphostrongylus tenuis</name>
    <name type="common">Meningeal worm</name>
    <dbReference type="NCBI Taxonomy" id="148309"/>
    <lineage>
        <taxon>Eukaryota</taxon>
        <taxon>Metazoa</taxon>
        <taxon>Ecdysozoa</taxon>
        <taxon>Nematoda</taxon>
        <taxon>Chromadorea</taxon>
        <taxon>Rhabditida</taxon>
        <taxon>Rhabditina</taxon>
        <taxon>Rhabditomorpha</taxon>
        <taxon>Strongyloidea</taxon>
        <taxon>Metastrongylidae</taxon>
        <taxon>Parelaphostrongylus</taxon>
    </lineage>
</organism>
<evidence type="ECO:0000256" key="3">
    <source>
        <dbReference type="ARBA" id="ARBA00022993"/>
    </source>
</evidence>
<keyword evidence="4" id="KW-0808">Transferase</keyword>
<dbReference type="GO" id="GO:0004594">
    <property type="term" value="F:pantothenate kinase activity"/>
    <property type="evidence" value="ECO:0007669"/>
    <property type="project" value="TreeGrafter"/>
</dbReference>
<dbReference type="Gene3D" id="3.30.420.40">
    <property type="match status" value="1"/>
</dbReference>
<dbReference type="InterPro" id="IPR043129">
    <property type="entry name" value="ATPase_NBD"/>
</dbReference>
<evidence type="ECO:0000256" key="1">
    <source>
        <dbReference type="ARBA" id="ARBA00022741"/>
    </source>
</evidence>
<dbReference type="Pfam" id="PF03630">
    <property type="entry name" value="Fumble"/>
    <property type="match status" value="1"/>
</dbReference>
<gene>
    <name evidence="4" type="primary">PANK4</name>
    <name evidence="4" type="ORF">KIN20_027299</name>
</gene>
<dbReference type="Proteomes" id="UP001196413">
    <property type="component" value="Unassembled WGS sequence"/>
</dbReference>
<keyword evidence="4" id="KW-0418">Kinase</keyword>
<dbReference type="GO" id="GO:0005634">
    <property type="term" value="C:nucleus"/>
    <property type="evidence" value="ECO:0007669"/>
    <property type="project" value="TreeGrafter"/>
</dbReference>
<dbReference type="InterPro" id="IPR004567">
    <property type="entry name" value="Type_II_PanK"/>
</dbReference>
<proteinExistence type="predicted"/>
<accession>A0AAD5WDV5</accession>
<evidence type="ECO:0000256" key="2">
    <source>
        <dbReference type="ARBA" id="ARBA00022840"/>
    </source>
</evidence>
<dbReference type="AlphaFoldDB" id="A0AAD5WDV5"/>
<protein>
    <submittedName>
        <fullName evidence="4">Pantothenate kinase 4</fullName>
    </submittedName>
</protein>
<sequence length="76" mass="8820">MISNNIGQWQWLYGTRYSMKRIYFGGFFHPQTHPITMRTLSYAINYWSKGGMEALFMKHEGYLGAVGAFLDTNSTE</sequence>
<dbReference type="SUPFAM" id="SSF53067">
    <property type="entry name" value="Actin-like ATPase domain"/>
    <property type="match status" value="1"/>
</dbReference>
<dbReference type="GO" id="GO:0005524">
    <property type="term" value="F:ATP binding"/>
    <property type="evidence" value="ECO:0007669"/>
    <property type="project" value="UniProtKB-KW"/>
</dbReference>
<keyword evidence="1" id="KW-0547">Nucleotide-binding</keyword>
<keyword evidence="5" id="KW-1185">Reference proteome</keyword>
<reference evidence="4" key="1">
    <citation type="submission" date="2021-06" db="EMBL/GenBank/DDBJ databases">
        <title>Parelaphostrongylus tenuis whole genome reference sequence.</title>
        <authorList>
            <person name="Garwood T.J."/>
            <person name="Larsen P.A."/>
            <person name="Fountain-Jones N.M."/>
            <person name="Garbe J.R."/>
            <person name="Macchietto M.G."/>
            <person name="Kania S.A."/>
            <person name="Gerhold R.W."/>
            <person name="Richards J.E."/>
            <person name="Wolf T.M."/>
        </authorList>
    </citation>
    <scope>NUCLEOTIDE SEQUENCE</scope>
    <source>
        <strain evidence="4">MNPRO001-30</strain>
        <tissue evidence="4">Meninges</tissue>
    </source>
</reference>
<comment type="caution">
    <text evidence="4">The sequence shown here is derived from an EMBL/GenBank/DDBJ whole genome shotgun (WGS) entry which is preliminary data.</text>
</comment>
<dbReference type="EMBL" id="JAHQIW010005593">
    <property type="protein sequence ID" value="KAJ1366607.1"/>
    <property type="molecule type" value="Genomic_DNA"/>
</dbReference>